<dbReference type="Proteomes" id="UP001162131">
    <property type="component" value="Unassembled WGS sequence"/>
</dbReference>
<evidence type="ECO:0000313" key="1">
    <source>
        <dbReference type="EMBL" id="CAG9318674.1"/>
    </source>
</evidence>
<accession>A0AAU9J089</accession>
<evidence type="ECO:0000313" key="2">
    <source>
        <dbReference type="Proteomes" id="UP001162131"/>
    </source>
</evidence>
<reference evidence="1" key="1">
    <citation type="submission" date="2021-09" db="EMBL/GenBank/DDBJ databases">
        <authorList>
            <consortium name="AG Swart"/>
            <person name="Singh M."/>
            <person name="Singh A."/>
            <person name="Seah K."/>
            <person name="Emmerich C."/>
        </authorList>
    </citation>
    <scope>NUCLEOTIDE SEQUENCE</scope>
    <source>
        <strain evidence="1">ATCC30299</strain>
    </source>
</reference>
<sequence length="145" mass="16290">MKCFCLGKSKKKNDAMDEKLNQIKNLFEKGSLRMATFIQEDGKVLSLHNREDITGAEVDALLYQISSIKHQYRKIMAITGQTKSQPIHIQGKYIGISLYDLPNNSILALVIEVNSHFSELIEISSTQALIQAKIDEIFSTSTNLS</sequence>
<comment type="caution">
    <text evidence="1">The sequence shown here is derived from an EMBL/GenBank/DDBJ whole genome shotgun (WGS) entry which is preliminary data.</text>
</comment>
<evidence type="ECO:0008006" key="3">
    <source>
        <dbReference type="Google" id="ProtNLM"/>
    </source>
</evidence>
<gene>
    <name evidence="1" type="ORF">BSTOLATCC_MIC22044</name>
</gene>
<name>A0AAU9J089_9CILI</name>
<organism evidence="1 2">
    <name type="scientific">Blepharisma stoltei</name>
    <dbReference type="NCBI Taxonomy" id="1481888"/>
    <lineage>
        <taxon>Eukaryota</taxon>
        <taxon>Sar</taxon>
        <taxon>Alveolata</taxon>
        <taxon>Ciliophora</taxon>
        <taxon>Postciliodesmatophora</taxon>
        <taxon>Heterotrichea</taxon>
        <taxon>Heterotrichida</taxon>
        <taxon>Blepharismidae</taxon>
        <taxon>Blepharisma</taxon>
    </lineage>
</organism>
<keyword evidence="2" id="KW-1185">Reference proteome</keyword>
<protein>
    <recommendedName>
        <fullName evidence="3">Roadblock/LAMTOR2 domain-containing protein</fullName>
    </recommendedName>
</protein>
<proteinExistence type="predicted"/>
<dbReference type="EMBL" id="CAJZBQ010000021">
    <property type="protein sequence ID" value="CAG9318674.1"/>
    <property type="molecule type" value="Genomic_DNA"/>
</dbReference>
<dbReference type="AlphaFoldDB" id="A0AAU9J089"/>